<protein>
    <submittedName>
        <fullName evidence="2">Uncharacterized protein</fullName>
    </submittedName>
</protein>
<accession>A0A1I6MGD3</accession>
<gene>
    <name evidence="2" type="ORF">SAMN05421771_2599</name>
</gene>
<feature type="transmembrane region" description="Helical" evidence="1">
    <location>
        <begin position="5"/>
        <end position="26"/>
    </location>
</feature>
<feature type="transmembrane region" description="Helical" evidence="1">
    <location>
        <begin position="80"/>
        <end position="101"/>
    </location>
</feature>
<dbReference type="RefSeq" id="WP_089839509.1">
    <property type="nucleotide sequence ID" value="NZ_FOZL01000001.1"/>
</dbReference>
<keyword evidence="3" id="KW-1185">Reference proteome</keyword>
<sequence>MNERLVFLLSISLAEFGASAVFFLLLPQLLLTGGFQDTLVYAFAHALPALSVWAILIVLTLVLAPKLWRRRQNRTSKLSLLARIGVLGLVIDALASLYLWLRISDEGSFDKGSPIPGVLVHLGLYAVLFALIVALSDQVAAWYHRRNPPSITPPPRFGRP</sequence>
<feature type="transmembrane region" description="Helical" evidence="1">
    <location>
        <begin position="46"/>
        <end position="68"/>
    </location>
</feature>
<dbReference type="EMBL" id="FOZL01000001">
    <property type="protein sequence ID" value="SFS14795.1"/>
    <property type="molecule type" value="Genomic_DNA"/>
</dbReference>
<dbReference type="AlphaFoldDB" id="A0A1I6MGD3"/>
<evidence type="ECO:0000256" key="1">
    <source>
        <dbReference type="SAM" id="Phobius"/>
    </source>
</evidence>
<keyword evidence="1" id="KW-0472">Membrane</keyword>
<reference evidence="2 3" key="1">
    <citation type="submission" date="2016-10" db="EMBL/GenBank/DDBJ databases">
        <authorList>
            <person name="de Groot N.N."/>
        </authorList>
    </citation>
    <scope>NUCLEOTIDE SEQUENCE [LARGE SCALE GENOMIC DNA]</scope>
    <source>
        <strain evidence="2 3">DSM 21001</strain>
    </source>
</reference>
<evidence type="ECO:0000313" key="2">
    <source>
        <dbReference type="EMBL" id="SFS14795.1"/>
    </source>
</evidence>
<organism evidence="2 3">
    <name type="scientific">Granulicella pectinivorans</name>
    <dbReference type="NCBI Taxonomy" id="474950"/>
    <lineage>
        <taxon>Bacteria</taxon>
        <taxon>Pseudomonadati</taxon>
        <taxon>Acidobacteriota</taxon>
        <taxon>Terriglobia</taxon>
        <taxon>Terriglobales</taxon>
        <taxon>Acidobacteriaceae</taxon>
        <taxon>Granulicella</taxon>
    </lineage>
</organism>
<evidence type="ECO:0000313" key="3">
    <source>
        <dbReference type="Proteomes" id="UP000199024"/>
    </source>
</evidence>
<feature type="transmembrane region" description="Helical" evidence="1">
    <location>
        <begin position="113"/>
        <end position="136"/>
    </location>
</feature>
<proteinExistence type="predicted"/>
<name>A0A1I6MGD3_9BACT</name>
<keyword evidence="1" id="KW-0812">Transmembrane</keyword>
<keyword evidence="1" id="KW-1133">Transmembrane helix</keyword>
<dbReference type="Proteomes" id="UP000199024">
    <property type="component" value="Unassembled WGS sequence"/>
</dbReference>